<gene>
    <name evidence="2" type="ORF">EXY23_12490</name>
</gene>
<proteinExistence type="predicted"/>
<keyword evidence="1" id="KW-0812">Transmembrane</keyword>
<reference evidence="2 3" key="1">
    <citation type="submission" date="2019-03" db="EMBL/GenBank/DDBJ databases">
        <title>Paracraurococcus aquatilis NE82 genome sequence.</title>
        <authorList>
            <person name="Zhao Y."/>
            <person name="Du Z."/>
        </authorList>
    </citation>
    <scope>NUCLEOTIDE SEQUENCE [LARGE SCALE GENOMIC DNA]</scope>
    <source>
        <strain evidence="2 3">NE82</strain>
    </source>
</reference>
<dbReference type="Proteomes" id="UP000295023">
    <property type="component" value="Unassembled WGS sequence"/>
</dbReference>
<keyword evidence="3" id="KW-1185">Reference proteome</keyword>
<protein>
    <submittedName>
        <fullName evidence="2">Uncharacterized protein</fullName>
    </submittedName>
</protein>
<evidence type="ECO:0000256" key="1">
    <source>
        <dbReference type="SAM" id="Phobius"/>
    </source>
</evidence>
<sequence>MQDPIVARSFYSRSGLAASWPALAAPRCDPAASRSVGLAMLMLRVAAILVLLSPVLGAGIVPG</sequence>
<feature type="transmembrane region" description="Helical" evidence="1">
    <location>
        <begin position="41"/>
        <end position="61"/>
    </location>
</feature>
<name>A0A4R4DNF7_9PROT</name>
<dbReference type="EMBL" id="SKBM01000010">
    <property type="protein sequence ID" value="TCZ61355.1"/>
    <property type="molecule type" value="Genomic_DNA"/>
</dbReference>
<keyword evidence="1" id="KW-0472">Membrane</keyword>
<keyword evidence="1" id="KW-1133">Transmembrane helix</keyword>
<evidence type="ECO:0000313" key="2">
    <source>
        <dbReference type="EMBL" id="TCZ61355.1"/>
    </source>
</evidence>
<accession>A0A4R4DNF7</accession>
<dbReference type="AlphaFoldDB" id="A0A4R4DNF7"/>
<organism evidence="2 3">
    <name type="scientific">Roseicella aquatilis</name>
    <dbReference type="NCBI Taxonomy" id="2527868"/>
    <lineage>
        <taxon>Bacteria</taxon>
        <taxon>Pseudomonadati</taxon>
        <taxon>Pseudomonadota</taxon>
        <taxon>Alphaproteobacteria</taxon>
        <taxon>Acetobacterales</taxon>
        <taxon>Roseomonadaceae</taxon>
        <taxon>Roseicella</taxon>
    </lineage>
</organism>
<evidence type="ECO:0000313" key="3">
    <source>
        <dbReference type="Proteomes" id="UP000295023"/>
    </source>
</evidence>
<comment type="caution">
    <text evidence="2">The sequence shown here is derived from an EMBL/GenBank/DDBJ whole genome shotgun (WGS) entry which is preliminary data.</text>
</comment>